<protein>
    <submittedName>
        <fullName evidence="1">Uncharacterized protein</fullName>
    </submittedName>
</protein>
<sequence length="77" mass="8692">MFVHGSEVAERSPCGNCGSWANRVPPMELRQSEGQLLGRAQLLRRRWGDDARADRCGRLLEEHEDPAASDVFQPGEW</sequence>
<name>A0A0D6LR61_9BILA</name>
<keyword evidence="2" id="KW-1185">Reference proteome</keyword>
<reference evidence="1 2" key="1">
    <citation type="submission" date="2013-05" db="EMBL/GenBank/DDBJ databases">
        <title>Draft genome of the parasitic nematode Anyclostoma ceylanicum.</title>
        <authorList>
            <person name="Mitreva M."/>
        </authorList>
    </citation>
    <scope>NUCLEOTIDE SEQUENCE [LARGE SCALE GENOMIC DNA]</scope>
</reference>
<proteinExistence type="predicted"/>
<dbReference type="Proteomes" id="UP000054495">
    <property type="component" value="Unassembled WGS sequence"/>
</dbReference>
<dbReference type="EMBL" id="KE125041">
    <property type="protein sequence ID" value="EPB72511.1"/>
    <property type="molecule type" value="Genomic_DNA"/>
</dbReference>
<accession>A0A0D6LR61</accession>
<evidence type="ECO:0000313" key="1">
    <source>
        <dbReference type="EMBL" id="EPB72511.1"/>
    </source>
</evidence>
<dbReference type="AlphaFoldDB" id="A0A0D6LR61"/>
<organism evidence="1 2">
    <name type="scientific">Ancylostoma ceylanicum</name>
    <dbReference type="NCBI Taxonomy" id="53326"/>
    <lineage>
        <taxon>Eukaryota</taxon>
        <taxon>Metazoa</taxon>
        <taxon>Ecdysozoa</taxon>
        <taxon>Nematoda</taxon>
        <taxon>Chromadorea</taxon>
        <taxon>Rhabditida</taxon>
        <taxon>Rhabditina</taxon>
        <taxon>Rhabditomorpha</taxon>
        <taxon>Strongyloidea</taxon>
        <taxon>Ancylostomatidae</taxon>
        <taxon>Ancylostomatinae</taxon>
        <taxon>Ancylostoma</taxon>
    </lineage>
</organism>
<gene>
    <name evidence="1" type="ORF">ANCCEY_08399</name>
</gene>
<evidence type="ECO:0000313" key="2">
    <source>
        <dbReference type="Proteomes" id="UP000054495"/>
    </source>
</evidence>